<organism evidence="17 18">
    <name type="scientific">Ideonella margarita</name>
    <dbReference type="NCBI Taxonomy" id="2984191"/>
    <lineage>
        <taxon>Bacteria</taxon>
        <taxon>Pseudomonadati</taxon>
        <taxon>Pseudomonadota</taxon>
        <taxon>Betaproteobacteria</taxon>
        <taxon>Burkholderiales</taxon>
        <taxon>Sphaerotilaceae</taxon>
        <taxon>Ideonella</taxon>
    </lineage>
</organism>
<dbReference type="InterPro" id="IPR000014">
    <property type="entry name" value="PAS"/>
</dbReference>
<dbReference type="SMART" id="SM00086">
    <property type="entry name" value="PAC"/>
    <property type="match status" value="2"/>
</dbReference>
<keyword evidence="18" id="KW-1185">Reference proteome</keyword>
<dbReference type="Proteomes" id="UP001379945">
    <property type="component" value="Unassembled WGS sequence"/>
</dbReference>
<dbReference type="InterPro" id="IPR036890">
    <property type="entry name" value="HATPase_C_sf"/>
</dbReference>
<dbReference type="PANTHER" id="PTHR42878">
    <property type="entry name" value="TWO-COMPONENT HISTIDINE KINASE"/>
    <property type="match status" value="1"/>
</dbReference>
<keyword evidence="11" id="KW-0902">Two-component regulatory system</keyword>
<evidence type="ECO:0000256" key="6">
    <source>
        <dbReference type="ARBA" id="ARBA00022692"/>
    </source>
</evidence>
<keyword evidence="5" id="KW-0808">Transferase</keyword>
<evidence type="ECO:0000256" key="8">
    <source>
        <dbReference type="ARBA" id="ARBA00022777"/>
    </source>
</evidence>
<dbReference type="SMART" id="SM00388">
    <property type="entry name" value="HisKA"/>
    <property type="match status" value="1"/>
</dbReference>
<dbReference type="EMBL" id="JBBUTI010000008">
    <property type="protein sequence ID" value="MEK8047304.1"/>
    <property type="molecule type" value="Genomic_DNA"/>
</dbReference>
<dbReference type="InterPro" id="IPR003594">
    <property type="entry name" value="HATPase_dom"/>
</dbReference>
<dbReference type="PANTHER" id="PTHR42878:SF7">
    <property type="entry name" value="SENSOR HISTIDINE KINASE GLRK"/>
    <property type="match status" value="1"/>
</dbReference>
<keyword evidence="12 13" id="KW-0472">Membrane</keyword>
<dbReference type="Gene3D" id="3.30.450.20">
    <property type="entry name" value="PAS domain"/>
    <property type="match status" value="3"/>
</dbReference>
<keyword evidence="6 13" id="KW-0812">Transmembrane</keyword>
<dbReference type="CDD" id="cd00082">
    <property type="entry name" value="HisKA"/>
    <property type="match status" value="1"/>
</dbReference>
<dbReference type="InterPro" id="IPR004358">
    <property type="entry name" value="Sig_transdc_His_kin-like_C"/>
</dbReference>
<dbReference type="Gene3D" id="3.30.565.10">
    <property type="entry name" value="Histidine kinase-like ATPase, C-terminal domain"/>
    <property type="match status" value="1"/>
</dbReference>
<feature type="domain" description="PAS" evidence="15">
    <location>
        <begin position="248"/>
        <end position="293"/>
    </location>
</feature>
<name>A0ABU9C609_9BURK</name>
<evidence type="ECO:0000259" key="14">
    <source>
        <dbReference type="PROSITE" id="PS50109"/>
    </source>
</evidence>
<dbReference type="Pfam" id="PF00512">
    <property type="entry name" value="HisKA"/>
    <property type="match status" value="1"/>
</dbReference>
<dbReference type="SMART" id="SM00387">
    <property type="entry name" value="HATPase_c"/>
    <property type="match status" value="1"/>
</dbReference>
<protein>
    <recommendedName>
        <fullName evidence="3">histidine kinase</fullName>
        <ecNumber evidence="3">2.7.13.3</ecNumber>
    </recommendedName>
</protein>
<keyword evidence="10 13" id="KW-1133">Transmembrane helix</keyword>
<dbReference type="PROSITE" id="PS50113">
    <property type="entry name" value="PAC"/>
    <property type="match status" value="1"/>
</dbReference>
<dbReference type="EC" id="2.7.13.3" evidence="3"/>
<dbReference type="PROSITE" id="PS50112">
    <property type="entry name" value="PAS"/>
    <property type="match status" value="3"/>
</dbReference>
<comment type="subcellular location">
    <subcellularLocation>
        <location evidence="2">Membrane</location>
        <topology evidence="2">Multi-pass membrane protein</topology>
    </subcellularLocation>
</comment>
<dbReference type="InterPro" id="IPR036097">
    <property type="entry name" value="HisK_dim/P_sf"/>
</dbReference>
<evidence type="ECO:0000256" key="2">
    <source>
        <dbReference type="ARBA" id="ARBA00004141"/>
    </source>
</evidence>
<keyword evidence="7" id="KW-0547">Nucleotide-binding</keyword>
<dbReference type="InterPro" id="IPR003661">
    <property type="entry name" value="HisK_dim/P_dom"/>
</dbReference>
<evidence type="ECO:0000256" key="9">
    <source>
        <dbReference type="ARBA" id="ARBA00022840"/>
    </source>
</evidence>
<proteinExistence type="predicted"/>
<evidence type="ECO:0000256" key="13">
    <source>
        <dbReference type="SAM" id="Phobius"/>
    </source>
</evidence>
<comment type="catalytic activity">
    <reaction evidence="1">
        <text>ATP + protein L-histidine = ADP + protein N-phospho-L-histidine.</text>
        <dbReference type="EC" id="2.7.13.3"/>
    </reaction>
</comment>
<dbReference type="SUPFAM" id="SSF55874">
    <property type="entry name" value="ATPase domain of HSP90 chaperone/DNA topoisomerase II/histidine kinase"/>
    <property type="match status" value="1"/>
</dbReference>
<evidence type="ECO:0000256" key="3">
    <source>
        <dbReference type="ARBA" id="ARBA00012438"/>
    </source>
</evidence>
<dbReference type="SMART" id="SM00091">
    <property type="entry name" value="PAS"/>
    <property type="match status" value="3"/>
</dbReference>
<keyword evidence="9" id="KW-0067">ATP-binding</keyword>
<dbReference type="InterPro" id="IPR000700">
    <property type="entry name" value="PAS-assoc_C"/>
</dbReference>
<feature type="domain" description="PAC" evidence="16">
    <location>
        <begin position="448"/>
        <end position="500"/>
    </location>
</feature>
<dbReference type="InterPro" id="IPR005467">
    <property type="entry name" value="His_kinase_dom"/>
</dbReference>
<evidence type="ECO:0000256" key="12">
    <source>
        <dbReference type="ARBA" id="ARBA00023136"/>
    </source>
</evidence>
<dbReference type="Gene3D" id="1.10.287.130">
    <property type="match status" value="1"/>
</dbReference>
<dbReference type="SUPFAM" id="SSF47384">
    <property type="entry name" value="Homodimeric domain of signal transducing histidine kinase"/>
    <property type="match status" value="1"/>
</dbReference>
<feature type="transmembrane region" description="Helical" evidence="13">
    <location>
        <begin position="13"/>
        <end position="34"/>
    </location>
</feature>
<dbReference type="Pfam" id="PF13188">
    <property type="entry name" value="PAS_8"/>
    <property type="match status" value="1"/>
</dbReference>
<evidence type="ECO:0000256" key="10">
    <source>
        <dbReference type="ARBA" id="ARBA00022989"/>
    </source>
</evidence>
<accession>A0ABU9C609</accession>
<sequence>MSALWQLVWPRKLWRQLLVVASGVIVAAVLTMAVDSTHRITETARQEGRGWAQNLALSVADNVAADLAHKDVHGLHQRLSDLASLQGVLRIDLADRDGQIMHTYVHGDSGRVLITDRSQERMRPSLGEAQTDENGTVEATAPVGGAQAWLRVRFDSRVTTKHLDALRDQAVIWMVIGGIVVIALMAIFTAQALQPLHRVVMFARRLPGQFGLQMPANSGGSAEVDELVDALNEASAAMVRQLDATRAAEARTAAVINAAPDALLGLDDQARITLVNHAVTSVFGCTEEQIIGQPVSRLLPSLTAEKIEEATLAGLFMRASGSHLARLDIDASRNDGTPFPAEVSISRVETDAGTRYAAVVRDLTEQRMTMGMMELYNRALECATNGIVISDMSLPGQPVFYANPAFTRITGYQPWEVIGKKCALLQGTDHDQPEIDVMRQAIATQSSATVVLRNYRKDGTLFFNELALAPVRSADDTVRHYVGILNDVSERERSRLALAERNARLNAVFDLSPDGYAVFDSDGVLVFGNRALRKITGWDVERVASGMTLREFDLLFGALCDPTKPCEPLSTLNANAQGAGSFDTDELIEMVLPERRTVTRLARLNIDGRGESILYFRDVTREMEVDRMKSEFLTTAAHELRTPMVSVFGFTELLLNRPVPEARRRDVLETIHRQASLLINMVNELLDLARIEARQGKDMRREPHTVAELVDRSIDGLMVQGDARKVEVQVSHGAQPLLIDLDKTIQALTNVLSNAYKYSPAGGSITLCTLDGELHGAPAVGIEVADSGIGMTPEQLARVFERFYRADPSGNIPGTGLGMSVVKEIVELQGGAVRLHSAFGSGTRVTLWLPCVAQAQPTPQLLEHGG</sequence>
<evidence type="ECO:0000256" key="4">
    <source>
        <dbReference type="ARBA" id="ARBA00022553"/>
    </source>
</evidence>
<gene>
    <name evidence="17" type="ORF">AACH00_13165</name>
</gene>
<keyword evidence="8" id="KW-0418">Kinase</keyword>
<dbReference type="NCBIfam" id="TIGR00229">
    <property type="entry name" value="sensory_box"/>
    <property type="match status" value="3"/>
</dbReference>
<dbReference type="Pfam" id="PF02518">
    <property type="entry name" value="HATPase_c"/>
    <property type="match status" value="1"/>
</dbReference>
<comment type="caution">
    <text evidence="17">The sequence shown here is derived from an EMBL/GenBank/DDBJ whole genome shotgun (WGS) entry which is preliminary data.</text>
</comment>
<evidence type="ECO:0000259" key="16">
    <source>
        <dbReference type="PROSITE" id="PS50113"/>
    </source>
</evidence>
<evidence type="ECO:0000313" key="18">
    <source>
        <dbReference type="Proteomes" id="UP001379945"/>
    </source>
</evidence>
<dbReference type="RefSeq" id="WP_341399607.1">
    <property type="nucleotide sequence ID" value="NZ_JBBUTI010000008.1"/>
</dbReference>
<keyword evidence="4" id="KW-0597">Phosphoprotein</keyword>
<evidence type="ECO:0000256" key="11">
    <source>
        <dbReference type="ARBA" id="ARBA00023012"/>
    </source>
</evidence>
<dbReference type="CDD" id="cd00075">
    <property type="entry name" value="HATPase"/>
    <property type="match status" value="1"/>
</dbReference>
<dbReference type="Pfam" id="PF13426">
    <property type="entry name" value="PAS_9"/>
    <property type="match status" value="2"/>
</dbReference>
<dbReference type="InterPro" id="IPR050351">
    <property type="entry name" value="BphY/WalK/GraS-like"/>
</dbReference>
<evidence type="ECO:0000256" key="7">
    <source>
        <dbReference type="ARBA" id="ARBA00022741"/>
    </source>
</evidence>
<dbReference type="PRINTS" id="PR00344">
    <property type="entry name" value="BCTRLSENSOR"/>
</dbReference>
<feature type="domain" description="PAS" evidence="15">
    <location>
        <begin position="372"/>
        <end position="420"/>
    </location>
</feature>
<dbReference type="InterPro" id="IPR001610">
    <property type="entry name" value="PAC"/>
</dbReference>
<dbReference type="PROSITE" id="PS50109">
    <property type="entry name" value="HIS_KIN"/>
    <property type="match status" value="1"/>
</dbReference>
<evidence type="ECO:0000259" key="15">
    <source>
        <dbReference type="PROSITE" id="PS50112"/>
    </source>
</evidence>
<reference evidence="17 18" key="1">
    <citation type="submission" date="2024-04" db="EMBL/GenBank/DDBJ databases">
        <title>Novel species of the genus Ideonella isolated from streams.</title>
        <authorList>
            <person name="Lu H."/>
        </authorList>
    </citation>
    <scope>NUCLEOTIDE SEQUENCE [LARGE SCALE GENOMIC DNA]</scope>
    <source>
        <strain evidence="17 18">LYT19W</strain>
    </source>
</reference>
<feature type="domain" description="Histidine kinase" evidence="14">
    <location>
        <begin position="635"/>
        <end position="853"/>
    </location>
</feature>
<evidence type="ECO:0000256" key="1">
    <source>
        <dbReference type="ARBA" id="ARBA00000085"/>
    </source>
</evidence>
<evidence type="ECO:0000256" key="5">
    <source>
        <dbReference type="ARBA" id="ARBA00022679"/>
    </source>
</evidence>
<dbReference type="CDD" id="cd00130">
    <property type="entry name" value="PAS"/>
    <property type="match status" value="2"/>
</dbReference>
<feature type="domain" description="PAS" evidence="15">
    <location>
        <begin position="501"/>
        <end position="552"/>
    </location>
</feature>
<dbReference type="InterPro" id="IPR035965">
    <property type="entry name" value="PAS-like_dom_sf"/>
</dbReference>
<evidence type="ECO:0000313" key="17">
    <source>
        <dbReference type="EMBL" id="MEK8047304.1"/>
    </source>
</evidence>
<dbReference type="SUPFAM" id="SSF55785">
    <property type="entry name" value="PYP-like sensor domain (PAS domain)"/>
    <property type="match status" value="3"/>
</dbReference>
<feature type="transmembrane region" description="Helical" evidence="13">
    <location>
        <begin position="170"/>
        <end position="193"/>
    </location>
</feature>